<evidence type="ECO:0000256" key="1">
    <source>
        <dbReference type="ARBA" id="ARBA00006800"/>
    </source>
</evidence>
<sequence length="135" mass="15281">MRVLESGDNGPAIEIADDHDTSDTGSDASEPEPGQAAQSNRKQSARARKPKPNPFSRAVERRDAERRKADEAREAERIRMQELRAQREAKEAHKAQYIAQRRRTQASLSKKTRKGQPVMANVIDHLLDKIKKSQQ</sequence>
<feature type="compositionally biased region" description="Basic and acidic residues" evidence="3">
    <location>
        <begin position="58"/>
        <end position="94"/>
    </location>
</feature>
<proteinExistence type="inferred from homology"/>
<feature type="compositionally biased region" description="Basic residues" evidence="3">
    <location>
        <begin position="100"/>
        <end position="114"/>
    </location>
</feature>
<dbReference type="EMBL" id="JADGIZ020000105">
    <property type="protein sequence ID" value="KAL2911497.1"/>
    <property type="molecule type" value="Genomic_DNA"/>
</dbReference>
<dbReference type="PANTHER" id="PTHR15657:SF1">
    <property type="entry name" value="THYROID TRANSCRIPTION FACTOR 1-ASSOCIATED PROTEIN 26"/>
    <property type="match status" value="1"/>
</dbReference>
<dbReference type="Pfam" id="PF08524">
    <property type="entry name" value="rRNA_processing"/>
    <property type="match status" value="1"/>
</dbReference>
<name>A0ABR4MW46_9FUNG</name>
<dbReference type="InterPro" id="IPR013730">
    <property type="entry name" value="Fyv7/TAP26"/>
</dbReference>
<dbReference type="PANTHER" id="PTHR15657">
    <property type="entry name" value="THYROID TRANSCRIPTION FACTOR 1-ASSOCIATED PROTEIN 26"/>
    <property type="match status" value="1"/>
</dbReference>
<reference evidence="4 5" key="1">
    <citation type="submission" date="2023-09" db="EMBL/GenBank/DDBJ databases">
        <title>Pangenome analysis of Batrachochytrium dendrobatidis and related Chytrids.</title>
        <authorList>
            <person name="Yacoub M.N."/>
            <person name="Stajich J.E."/>
            <person name="James T.Y."/>
        </authorList>
    </citation>
    <scope>NUCLEOTIDE SEQUENCE [LARGE SCALE GENOMIC DNA]</scope>
    <source>
        <strain evidence="4 5">JEL0888</strain>
    </source>
</reference>
<protein>
    <recommendedName>
        <fullName evidence="2">rRNA-processing protein FYV7</fullName>
    </recommendedName>
</protein>
<comment type="caution">
    <text evidence="4">The sequence shown here is derived from an EMBL/GenBank/DDBJ whole genome shotgun (WGS) entry which is preliminary data.</text>
</comment>
<organism evidence="4 5">
    <name type="scientific">Polyrhizophydium stewartii</name>
    <dbReference type="NCBI Taxonomy" id="2732419"/>
    <lineage>
        <taxon>Eukaryota</taxon>
        <taxon>Fungi</taxon>
        <taxon>Fungi incertae sedis</taxon>
        <taxon>Chytridiomycota</taxon>
        <taxon>Chytridiomycota incertae sedis</taxon>
        <taxon>Chytridiomycetes</taxon>
        <taxon>Rhizophydiales</taxon>
        <taxon>Rhizophydiales incertae sedis</taxon>
        <taxon>Polyrhizophydium</taxon>
    </lineage>
</organism>
<evidence type="ECO:0000256" key="3">
    <source>
        <dbReference type="SAM" id="MobiDB-lite"/>
    </source>
</evidence>
<evidence type="ECO:0000313" key="5">
    <source>
        <dbReference type="Proteomes" id="UP001527925"/>
    </source>
</evidence>
<dbReference type="Proteomes" id="UP001527925">
    <property type="component" value="Unassembled WGS sequence"/>
</dbReference>
<evidence type="ECO:0000256" key="2">
    <source>
        <dbReference type="ARBA" id="ARBA00018780"/>
    </source>
</evidence>
<evidence type="ECO:0000313" key="4">
    <source>
        <dbReference type="EMBL" id="KAL2911497.1"/>
    </source>
</evidence>
<keyword evidence="5" id="KW-1185">Reference proteome</keyword>
<comment type="similarity">
    <text evidence="1">Belongs to the FYV7 family.</text>
</comment>
<gene>
    <name evidence="4" type="ORF">HK105_209028</name>
</gene>
<feature type="region of interest" description="Disordered" evidence="3">
    <location>
        <begin position="1"/>
        <end position="115"/>
    </location>
</feature>
<accession>A0ABR4MW46</accession>